<dbReference type="Proteomes" id="UP001497444">
    <property type="component" value="Unassembled WGS sequence"/>
</dbReference>
<evidence type="ECO:0000313" key="1">
    <source>
        <dbReference type="EMBL" id="CAK9252390.1"/>
    </source>
</evidence>
<keyword evidence="2" id="KW-1185">Reference proteome</keyword>
<comment type="caution">
    <text evidence="1">The sequence shown here is derived from an EMBL/GenBank/DDBJ whole genome shotgun (WGS) entry which is preliminary data.</text>
</comment>
<proteinExistence type="predicted"/>
<gene>
    <name evidence="1" type="ORF">CSSPJE1EN1_LOCUS27768</name>
</gene>
<accession>A0ABP0VHA6</accession>
<sequence>MGAINGLTPANLTGAQLAAVEQLGVFEDQIVVAAGGNNILIDGFYIAAAAAGYCLEFSNVAIPLTNKTLSGFTILTNRQFSNLTLAQLAQAGVTTLQPVQGGGRVVWGLTTTQSGYVEEQEISIVFIRDAVAKSLRAGFLGYIGIAEDDSMVATLSARAIALLKGFISQGLITAYSSLAVERDSVDPTQWNITVQVQPTYPVNFILITVSLGIL</sequence>
<name>A0ABP0VHA6_9BRYO</name>
<protein>
    <submittedName>
        <fullName evidence="1">Uncharacterized protein</fullName>
    </submittedName>
</protein>
<dbReference type="EMBL" id="CAXAQS010000612">
    <property type="protein sequence ID" value="CAK9252390.1"/>
    <property type="molecule type" value="Genomic_DNA"/>
</dbReference>
<reference evidence="1" key="1">
    <citation type="submission" date="2024-02" db="EMBL/GenBank/DDBJ databases">
        <authorList>
            <consortium name="ELIXIR-Norway"/>
            <consortium name="Elixir Norway"/>
        </authorList>
    </citation>
    <scope>NUCLEOTIDE SEQUENCE</scope>
</reference>
<evidence type="ECO:0000313" key="2">
    <source>
        <dbReference type="Proteomes" id="UP001497444"/>
    </source>
</evidence>
<organism evidence="1 2">
    <name type="scientific">Sphagnum jensenii</name>
    <dbReference type="NCBI Taxonomy" id="128206"/>
    <lineage>
        <taxon>Eukaryota</taxon>
        <taxon>Viridiplantae</taxon>
        <taxon>Streptophyta</taxon>
        <taxon>Embryophyta</taxon>
        <taxon>Bryophyta</taxon>
        <taxon>Sphagnophytina</taxon>
        <taxon>Sphagnopsida</taxon>
        <taxon>Sphagnales</taxon>
        <taxon>Sphagnaceae</taxon>
        <taxon>Sphagnum</taxon>
    </lineage>
</organism>